<dbReference type="PANTHER" id="PTHR11024:SF3">
    <property type="entry name" value="NUCLEOPORIN SEH1"/>
    <property type="match status" value="1"/>
</dbReference>
<dbReference type="Gene3D" id="2.130.10.10">
    <property type="entry name" value="YVTN repeat-like/Quinoprotein amine dehydrogenase"/>
    <property type="match status" value="1"/>
</dbReference>
<keyword evidence="2" id="KW-0813">Transport</keyword>
<dbReference type="InterPro" id="IPR015943">
    <property type="entry name" value="WD40/YVTN_repeat-like_dom_sf"/>
</dbReference>
<proteinExistence type="predicted"/>
<dbReference type="PANTHER" id="PTHR11024">
    <property type="entry name" value="NUCLEAR PORE COMPLEX PROTEIN SEC13 / SEH1 FAMILY MEMBER"/>
    <property type="match status" value="1"/>
</dbReference>
<dbReference type="GO" id="GO:0005198">
    <property type="term" value="F:structural molecule activity"/>
    <property type="evidence" value="ECO:0007669"/>
    <property type="project" value="InterPro"/>
</dbReference>
<name>A0A6B2G245_MYXSQ</name>
<keyword evidence="5" id="KW-0539">Nucleus</keyword>
<evidence type="ECO:0000313" key="6">
    <source>
        <dbReference type="EMBL" id="NDJ96365.1"/>
    </source>
</evidence>
<dbReference type="GO" id="GO:0035859">
    <property type="term" value="C:Seh1-associated complex"/>
    <property type="evidence" value="ECO:0007669"/>
    <property type="project" value="TreeGrafter"/>
</dbReference>
<dbReference type="InterPro" id="IPR037363">
    <property type="entry name" value="Sec13/Seh1_fam"/>
</dbReference>
<dbReference type="AlphaFoldDB" id="A0A6B2G245"/>
<evidence type="ECO:0000256" key="1">
    <source>
        <dbReference type="ARBA" id="ARBA00004259"/>
    </source>
</evidence>
<accession>A0A6B2G245</accession>
<sequence>MPRAASYSHYLDLINLTKNFASWEKINTDHMMDSLSRVHHLAFAPSSHGDFHLLAIATNTLRLFKIFPKSTLKDQPESILEIFNYKDHIVDVDHICWNISGTVIYSISTDGSLSSHRQTTTGDWNCLFISKPNPQINKILWQSENEAKHTYLEGLKFNYIPLSMW</sequence>
<organism evidence="6">
    <name type="scientific">Myxobolus squamalis</name>
    <name type="common">Myxosporean</name>
    <dbReference type="NCBI Taxonomy" id="59785"/>
    <lineage>
        <taxon>Eukaryota</taxon>
        <taxon>Metazoa</taxon>
        <taxon>Cnidaria</taxon>
        <taxon>Myxozoa</taxon>
        <taxon>Myxosporea</taxon>
        <taxon>Bivalvulida</taxon>
        <taxon>Platysporina</taxon>
        <taxon>Myxobolidae</taxon>
        <taxon>Myxobolus</taxon>
    </lineage>
</organism>
<keyword evidence="3" id="KW-0853">WD repeat</keyword>
<evidence type="ECO:0000256" key="3">
    <source>
        <dbReference type="ARBA" id="ARBA00022574"/>
    </source>
</evidence>
<dbReference type="InterPro" id="IPR036322">
    <property type="entry name" value="WD40_repeat_dom_sf"/>
</dbReference>
<dbReference type="EMBL" id="GHBR01000945">
    <property type="protein sequence ID" value="NDJ96365.1"/>
    <property type="molecule type" value="Transcribed_RNA"/>
</dbReference>
<evidence type="ECO:0000256" key="2">
    <source>
        <dbReference type="ARBA" id="ARBA00022448"/>
    </source>
</evidence>
<evidence type="ECO:0000256" key="4">
    <source>
        <dbReference type="ARBA" id="ARBA00022737"/>
    </source>
</evidence>
<protein>
    <submittedName>
        <fullName evidence="6">Nucleoporin SEH1 (Trinotate prediction)</fullName>
    </submittedName>
</protein>
<dbReference type="GO" id="GO:0031080">
    <property type="term" value="C:nuclear pore outer ring"/>
    <property type="evidence" value="ECO:0007669"/>
    <property type="project" value="TreeGrafter"/>
</dbReference>
<reference evidence="6" key="1">
    <citation type="submission" date="2018-11" db="EMBL/GenBank/DDBJ databases">
        <title>Myxobolus squamalis genome and transcriptome.</title>
        <authorList>
            <person name="Yahalomi D."/>
            <person name="Atkinson S.D."/>
            <person name="Neuhof M."/>
            <person name="Chang E.S."/>
            <person name="Philippe H."/>
            <person name="Cartwright P."/>
            <person name="Bartholomew J.L."/>
            <person name="Huchon D."/>
        </authorList>
    </citation>
    <scope>NUCLEOTIDE SEQUENCE</scope>
    <source>
        <strain evidence="6">71B08</strain>
        <tissue evidence="6">Whole</tissue>
    </source>
</reference>
<dbReference type="GO" id="GO:1904263">
    <property type="term" value="P:positive regulation of TORC1 signaling"/>
    <property type="evidence" value="ECO:0007669"/>
    <property type="project" value="TreeGrafter"/>
</dbReference>
<comment type="subcellular location">
    <subcellularLocation>
        <location evidence="1">Nucleus envelope</location>
    </subcellularLocation>
</comment>
<keyword evidence="4" id="KW-0677">Repeat</keyword>
<dbReference type="GO" id="GO:0034198">
    <property type="term" value="P:cellular response to amino acid starvation"/>
    <property type="evidence" value="ECO:0007669"/>
    <property type="project" value="TreeGrafter"/>
</dbReference>
<evidence type="ECO:0000256" key="5">
    <source>
        <dbReference type="ARBA" id="ARBA00023242"/>
    </source>
</evidence>
<dbReference type="SUPFAM" id="SSF50978">
    <property type="entry name" value="WD40 repeat-like"/>
    <property type="match status" value="1"/>
</dbReference>